<organism evidence="2 3">
    <name type="scientific">Pseudomonas fluorescens</name>
    <dbReference type="NCBI Taxonomy" id="294"/>
    <lineage>
        <taxon>Bacteria</taxon>
        <taxon>Pseudomonadati</taxon>
        <taxon>Pseudomonadota</taxon>
        <taxon>Gammaproteobacteria</taxon>
        <taxon>Pseudomonadales</taxon>
        <taxon>Pseudomonadaceae</taxon>
        <taxon>Pseudomonas</taxon>
    </lineage>
</organism>
<evidence type="ECO:0000313" key="3">
    <source>
        <dbReference type="Proteomes" id="UP000249493"/>
    </source>
</evidence>
<dbReference type="GO" id="GO:0016853">
    <property type="term" value="F:isomerase activity"/>
    <property type="evidence" value="ECO:0007669"/>
    <property type="project" value="UniProtKB-KW"/>
</dbReference>
<name>A0A327MKS9_PSEFL</name>
<dbReference type="InterPro" id="IPR050312">
    <property type="entry name" value="IolE/XylAMocC-like"/>
</dbReference>
<proteinExistence type="predicted"/>
<dbReference type="Proteomes" id="UP000249493">
    <property type="component" value="Unassembled WGS sequence"/>
</dbReference>
<feature type="domain" description="Xylose isomerase-like TIM barrel" evidence="1">
    <location>
        <begin position="20"/>
        <end position="228"/>
    </location>
</feature>
<accession>A0A327MKS9</accession>
<dbReference type="PANTHER" id="PTHR12110:SF48">
    <property type="entry name" value="BLL3656 PROTEIN"/>
    <property type="match status" value="1"/>
</dbReference>
<dbReference type="InterPro" id="IPR013022">
    <property type="entry name" value="Xyl_isomerase-like_TIM-brl"/>
</dbReference>
<comment type="caution">
    <text evidence="2">The sequence shown here is derived from an EMBL/GenBank/DDBJ whole genome shotgun (WGS) entry which is preliminary data.</text>
</comment>
<gene>
    <name evidence="2" type="ORF">DOZ80_28835</name>
</gene>
<dbReference type="RefSeq" id="WP_111288681.1">
    <property type="nucleotide sequence ID" value="NZ_QLIN01000019.1"/>
</dbReference>
<dbReference type="Pfam" id="PF01261">
    <property type="entry name" value="AP_endonuc_2"/>
    <property type="match status" value="1"/>
</dbReference>
<dbReference type="EMBL" id="QLIN01000019">
    <property type="protein sequence ID" value="RAI63109.1"/>
    <property type="molecule type" value="Genomic_DNA"/>
</dbReference>
<reference evidence="2 3" key="1">
    <citation type="submission" date="2018-06" db="EMBL/GenBank/DDBJ databases">
        <authorList>
            <person name="Zhirakovskaya E."/>
        </authorList>
    </citation>
    <scope>NUCLEOTIDE SEQUENCE [LARGE SCALE GENOMIC DNA]</scope>
    <source>
        <strain evidence="2 3">LY3</strain>
    </source>
</reference>
<evidence type="ECO:0000313" key="2">
    <source>
        <dbReference type="EMBL" id="RAI63109.1"/>
    </source>
</evidence>
<dbReference type="Gene3D" id="3.20.20.150">
    <property type="entry name" value="Divalent-metal-dependent TIM barrel enzymes"/>
    <property type="match status" value="1"/>
</dbReference>
<evidence type="ECO:0000259" key="1">
    <source>
        <dbReference type="Pfam" id="PF01261"/>
    </source>
</evidence>
<dbReference type="AlphaFoldDB" id="A0A327MKS9"/>
<dbReference type="InterPro" id="IPR036237">
    <property type="entry name" value="Xyl_isomerase-like_sf"/>
</dbReference>
<keyword evidence="2" id="KW-0413">Isomerase</keyword>
<protein>
    <submittedName>
        <fullName evidence="2">Sugar phosphate isomerase/epimerase</fullName>
    </submittedName>
</protein>
<dbReference type="SUPFAM" id="SSF51658">
    <property type="entry name" value="Xylose isomerase-like"/>
    <property type="match status" value="1"/>
</dbReference>
<sequence length="264" mass="27688">MSGLGVAHLTALELAPDALVREAARAGFSSVGLRLHPAMAGGIAYPLAPGSRALQQLKTTLDSEGVVVNEIEFVELTPQVDVAGFASLLESGAQLGARCLTVSGDDPEQGRLTDNFAAVCELAAGYGLRVDLEFMRWRHIGNLQQAVALIAAAGQANGGVLLDALHLFRSGGNAAAVAQLDRRYIHGVQWCDAPALAPTGEGIIREAREGRLPPGQGQLPLAGLLNVLPPRLHWSVEIPCPATCASDRLAQAFTITRAWLASHS</sequence>
<dbReference type="PANTHER" id="PTHR12110">
    <property type="entry name" value="HYDROXYPYRUVATE ISOMERASE"/>
    <property type="match status" value="1"/>
</dbReference>